<dbReference type="AlphaFoldDB" id="A0A0J6SE53"/>
<feature type="transmembrane region" description="Helical" evidence="3">
    <location>
        <begin position="148"/>
        <end position="166"/>
    </location>
</feature>
<feature type="transmembrane region" description="Helical" evidence="3">
    <location>
        <begin position="263"/>
        <end position="287"/>
    </location>
</feature>
<sequence length="470" mass="49136">MRDAGWTAAIVLPCALFAILTTRLFGPLALFWPANAVLLGMLLRHPERASAAGWLGAALAYLAADRLAGTAWGPTLWLNLANLAGVAAGVLTATRLLPVEARRLDQPRSMLSVLVVCIAGATAESLVGGLASAVLFARPLLIGVLDWFNGQLAVYIILTPLFLVAPRERPLRRLLGRRRPSGGWRSTTDLLPAAALALSLAGAILLGGPGVLALPVPALIWCALRYTVFTTLLLTALLSIAELFAIALGVMRLPDANLVYVNAFLSARLGIALVALGPMAVAIVNGARDDLLRRLDHMARYDHLTGVLQRGAFLESAAALLAGLAAAGRPAAVLMIDIDHFKQINDRFGHGQGDRVLAAVAGALQSGLRHGALLGRVGGEEFAVLLPETGAAEAARAAERLRLRVAALVQPDSPDAEGALAWPHAITASFGLAVREAAEPDSLETLLARADAALYAAKAAGRNRVEVATA</sequence>
<dbReference type="GO" id="GO:1902201">
    <property type="term" value="P:negative regulation of bacterial-type flagellum-dependent cell motility"/>
    <property type="evidence" value="ECO:0007669"/>
    <property type="project" value="TreeGrafter"/>
</dbReference>
<reference evidence="5 6" key="1">
    <citation type="submission" date="2015-03" db="EMBL/GenBank/DDBJ databases">
        <title>Genome sequencing of Methylobacterium aquaticum DSM16371 type strain.</title>
        <authorList>
            <person name="Chaudhry V."/>
            <person name="Patil P.B."/>
        </authorList>
    </citation>
    <scope>NUCLEOTIDE SEQUENCE [LARGE SCALE GENOMIC DNA]</scope>
    <source>
        <strain evidence="5 6">DSM 16371</strain>
    </source>
</reference>
<dbReference type="PATRIC" id="fig|270351.6.peg.1515"/>
<evidence type="ECO:0000256" key="3">
    <source>
        <dbReference type="SAM" id="Phobius"/>
    </source>
</evidence>
<evidence type="ECO:0000259" key="4">
    <source>
        <dbReference type="PROSITE" id="PS50887"/>
    </source>
</evidence>
<comment type="caution">
    <text evidence="5">The sequence shown here is derived from an EMBL/GenBank/DDBJ whole genome shotgun (WGS) entry which is preliminary data.</text>
</comment>
<dbReference type="SMART" id="SM00267">
    <property type="entry name" value="GGDEF"/>
    <property type="match status" value="1"/>
</dbReference>
<feature type="transmembrane region" description="Helical" evidence="3">
    <location>
        <begin position="187"/>
        <end position="206"/>
    </location>
</feature>
<organism evidence="5 6">
    <name type="scientific">Methylobacterium aquaticum</name>
    <dbReference type="NCBI Taxonomy" id="270351"/>
    <lineage>
        <taxon>Bacteria</taxon>
        <taxon>Pseudomonadati</taxon>
        <taxon>Pseudomonadota</taxon>
        <taxon>Alphaproteobacteria</taxon>
        <taxon>Hyphomicrobiales</taxon>
        <taxon>Methylobacteriaceae</taxon>
        <taxon>Methylobacterium</taxon>
    </lineage>
</organism>
<dbReference type="InterPro" id="IPR029787">
    <property type="entry name" value="Nucleotide_cyclase"/>
</dbReference>
<evidence type="ECO:0000256" key="2">
    <source>
        <dbReference type="ARBA" id="ARBA00034247"/>
    </source>
</evidence>
<dbReference type="Proteomes" id="UP000035929">
    <property type="component" value="Unassembled WGS sequence"/>
</dbReference>
<dbReference type="PANTHER" id="PTHR45138">
    <property type="entry name" value="REGULATORY COMPONENTS OF SENSORY TRANSDUCTION SYSTEM"/>
    <property type="match status" value="1"/>
</dbReference>
<name>A0A0J6SE53_9HYPH</name>
<gene>
    <name evidence="5" type="ORF">VP06_19160</name>
</gene>
<dbReference type="Pfam" id="PF00990">
    <property type="entry name" value="GGDEF"/>
    <property type="match status" value="1"/>
</dbReference>
<dbReference type="InterPro" id="IPR043128">
    <property type="entry name" value="Rev_trsase/Diguanyl_cyclase"/>
</dbReference>
<dbReference type="GO" id="GO:0043709">
    <property type="term" value="P:cell adhesion involved in single-species biofilm formation"/>
    <property type="evidence" value="ECO:0007669"/>
    <property type="project" value="TreeGrafter"/>
</dbReference>
<dbReference type="SUPFAM" id="SSF55073">
    <property type="entry name" value="Nucleotide cyclase"/>
    <property type="match status" value="1"/>
</dbReference>
<dbReference type="GO" id="GO:0052621">
    <property type="term" value="F:diguanylate cyclase activity"/>
    <property type="evidence" value="ECO:0007669"/>
    <property type="project" value="UniProtKB-EC"/>
</dbReference>
<accession>A0A0J6SE53</accession>
<keyword evidence="3" id="KW-1133">Transmembrane helix</keyword>
<protein>
    <recommendedName>
        <fullName evidence="1">diguanylate cyclase</fullName>
        <ecNumber evidence="1">2.7.7.65</ecNumber>
    </recommendedName>
</protein>
<dbReference type="GO" id="GO:0005886">
    <property type="term" value="C:plasma membrane"/>
    <property type="evidence" value="ECO:0007669"/>
    <property type="project" value="TreeGrafter"/>
</dbReference>
<dbReference type="FunFam" id="3.30.70.270:FF:000001">
    <property type="entry name" value="Diguanylate cyclase domain protein"/>
    <property type="match status" value="1"/>
</dbReference>
<dbReference type="InterPro" id="IPR050469">
    <property type="entry name" value="Diguanylate_Cyclase"/>
</dbReference>
<keyword evidence="3" id="KW-0812">Transmembrane</keyword>
<dbReference type="EC" id="2.7.7.65" evidence="1"/>
<feature type="transmembrane region" description="Helical" evidence="3">
    <location>
        <begin position="226"/>
        <end position="251"/>
    </location>
</feature>
<dbReference type="Gene3D" id="3.30.70.270">
    <property type="match status" value="1"/>
</dbReference>
<feature type="domain" description="GGDEF" evidence="4">
    <location>
        <begin position="329"/>
        <end position="470"/>
    </location>
</feature>
<feature type="transmembrane region" description="Helical" evidence="3">
    <location>
        <begin position="109"/>
        <end position="136"/>
    </location>
</feature>
<dbReference type="PROSITE" id="PS50887">
    <property type="entry name" value="GGDEF"/>
    <property type="match status" value="1"/>
</dbReference>
<dbReference type="NCBIfam" id="TIGR00254">
    <property type="entry name" value="GGDEF"/>
    <property type="match status" value="1"/>
</dbReference>
<dbReference type="InterPro" id="IPR000160">
    <property type="entry name" value="GGDEF_dom"/>
</dbReference>
<keyword evidence="3" id="KW-0472">Membrane</keyword>
<evidence type="ECO:0000256" key="1">
    <source>
        <dbReference type="ARBA" id="ARBA00012528"/>
    </source>
</evidence>
<evidence type="ECO:0000313" key="6">
    <source>
        <dbReference type="Proteomes" id="UP000035929"/>
    </source>
</evidence>
<dbReference type="CDD" id="cd01949">
    <property type="entry name" value="GGDEF"/>
    <property type="match status" value="1"/>
</dbReference>
<feature type="transmembrane region" description="Helical" evidence="3">
    <location>
        <begin position="6"/>
        <end position="26"/>
    </location>
</feature>
<proteinExistence type="predicted"/>
<evidence type="ECO:0000313" key="5">
    <source>
        <dbReference type="EMBL" id="KMO31653.1"/>
    </source>
</evidence>
<dbReference type="PANTHER" id="PTHR45138:SF9">
    <property type="entry name" value="DIGUANYLATE CYCLASE DGCM-RELATED"/>
    <property type="match status" value="1"/>
</dbReference>
<feature type="transmembrane region" description="Helical" evidence="3">
    <location>
        <begin position="76"/>
        <end position="97"/>
    </location>
</feature>
<comment type="catalytic activity">
    <reaction evidence="2">
        <text>2 GTP = 3',3'-c-di-GMP + 2 diphosphate</text>
        <dbReference type="Rhea" id="RHEA:24898"/>
        <dbReference type="ChEBI" id="CHEBI:33019"/>
        <dbReference type="ChEBI" id="CHEBI:37565"/>
        <dbReference type="ChEBI" id="CHEBI:58805"/>
        <dbReference type="EC" id="2.7.7.65"/>
    </reaction>
</comment>
<dbReference type="EMBL" id="LABX01000151">
    <property type="protein sequence ID" value="KMO31653.1"/>
    <property type="molecule type" value="Genomic_DNA"/>
</dbReference>